<reference evidence="1 2" key="1">
    <citation type="journal article" date="2018" name="Front. Plant Sci.">
        <title>Red Clover (Trifolium pratense) and Zigzag Clover (T. medium) - A Picture of Genomic Similarities and Differences.</title>
        <authorList>
            <person name="Dluhosova J."/>
            <person name="Istvanek J."/>
            <person name="Nedelnik J."/>
            <person name="Repkova J."/>
        </authorList>
    </citation>
    <scope>NUCLEOTIDE SEQUENCE [LARGE SCALE GENOMIC DNA]</scope>
    <source>
        <strain evidence="2">cv. 10/8</strain>
        <tissue evidence="1">Leaf</tissue>
    </source>
</reference>
<organism evidence="1 2">
    <name type="scientific">Trifolium medium</name>
    <dbReference type="NCBI Taxonomy" id="97028"/>
    <lineage>
        <taxon>Eukaryota</taxon>
        <taxon>Viridiplantae</taxon>
        <taxon>Streptophyta</taxon>
        <taxon>Embryophyta</taxon>
        <taxon>Tracheophyta</taxon>
        <taxon>Spermatophyta</taxon>
        <taxon>Magnoliopsida</taxon>
        <taxon>eudicotyledons</taxon>
        <taxon>Gunneridae</taxon>
        <taxon>Pentapetalae</taxon>
        <taxon>rosids</taxon>
        <taxon>fabids</taxon>
        <taxon>Fabales</taxon>
        <taxon>Fabaceae</taxon>
        <taxon>Papilionoideae</taxon>
        <taxon>50 kb inversion clade</taxon>
        <taxon>NPAAA clade</taxon>
        <taxon>Hologalegina</taxon>
        <taxon>IRL clade</taxon>
        <taxon>Trifolieae</taxon>
        <taxon>Trifolium</taxon>
    </lineage>
</organism>
<evidence type="ECO:0000313" key="1">
    <source>
        <dbReference type="EMBL" id="MCI06904.1"/>
    </source>
</evidence>
<comment type="caution">
    <text evidence="1">The sequence shown here is derived from an EMBL/GenBank/DDBJ whole genome shotgun (WGS) entry which is preliminary data.</text>
</comment>
<feature type="non-terminal residue" evidence="1">
    <location>
        <position position="96"/>
    </location>
</feature>
<accession>A0A392P587</accession>
<name>A0A392P587_9FABA</name>
<keyword evidence="2" id="KW-1185">Reference proteome</keyword>
<dbReference type="AlphaFoldDB" id="A0A392P587"/>
<evidence type="ECO:0000313" key="2">
    <source>
        <dbReference type="Proteomes" id="UP000265520"/>
    </source>
</evidence>
<dbReference type="Proteomes" id="UP000265520">
    <property type="component" value="Unassembled WGS sequence"/>
</dbReference>
<dbReference type="EMBL" id="LXQA010063472">
    <property type="protein sequence ID" value="MCI06904.1"/>
    <property type="molecule type" value="Genomic_DNA"/>
</dbReference>
<protein>
    <submittedName>
        <fullName evidence="1">Uncharacterized protein</fullName>
    </submittedName>
</protein>
<proteinExistence type="predicted"/>
<sequence length="96" mass="10765">MNYTIHCLGFALTPRFYDTNYLATPAPGGIARKAPNQDKEVVTAVMEAFEKISENSEEQKLLRDQFTMVAAQLDAVTMDAIDWWSTYGSETPELAE</sequence>